<protein>
    <submittedName>
        <fullName evidence="9">Methyl-accepting chemotaxis protein</fullName>
    </submittedName>
</protein>
<dbReference type="PRINTS" id="PR00260">
    <property type="entry name" value="CHEMTRNSDUCR"/>
</dbReference>
<keyword evidence="6" id="KW-0472">Membrane</keyword>
<comment type="caution">
    <text evidence="9">The sequence shown here is derived from an EMBL/GenBank/DDBJ whole genome shotgun (WGS) entry which is preliminary data.</text>
</comment>
<evidence type="ECO:0000313" key="9">
    <source>
        <dbReference type="EMBL" id="MFG6109397.1"/>
    </source>
</evidence>
<feature type="domain" description="HAMP" evidence="8">
    <location>
        <begin position="269"/>
        <end position="321"/>
    </location>
</feature>
<dbReference type="Proteomes" id="UP001605261">
    <property type="component" value="Unassembled WGS sequence"/>
</dbReference>
<evidence type="ECO:0000256" key="4">
    <source>
        <dbReference type="PROSITE-ProRule" id="PRU00284"/>
    </source>
</evidence>
<evidence type="ECO:0000256" key="5">
    <source>
        <dbReference type="SAM" id="Coils"/>
    </source>
</evidence>
<reference evidence="9 10" key="1">
    <citation type="submission" date="2024-09" db="EMBL/GenBank/DDBJ databases">
        <authorList>
            <consortium name="All-Russian atlas of soil microorganisms"/>
            <consortium name="as a basis for the search for new antimicrobial producers and enzymes with unique properties"/>
            <person name="Sokolova E.A."/>
            <person name="Voronina E.N."/>
        </authorList>
    </citation>
    <scope>NUCLEOTIDE SEQUENCE [LARGE SCALE GENOMIC DNA]</scope>
    <source>
        <strain evidence="9 10">AF-22b-331.1</strain>
    </source>
</reference>
<evidence type="ECO:0000313" key="10">
    <source>
        <dbReference type="Proteomes" id="UP001605261"/>
    </source>
</evidence>
<dbReference type="InterPro" id="IPR004090">
    <property type="entry name" value="Chemotax_Me-accpt_rcpt"/>
</dbReference>
<dbReference type="PANTHER" id="PTHR43531">
    <property type="entry name" value="PROTEIN ICFG"/>
    <property type="match status" value="1"/>
</dbReference>
<evidence type="ECO:0000259" key="7">
    <source>
        <dbReference type="PROSITE" id="PS50111"/>
    </source>
</evidence>
<proteinExistence type="inferred from homology"/>
<feature type="domain" description="Methyl-accepting transducer" evidence="7">
    <location>
        <begin position="326"/>
        <end position="555"/>
    </location>
</feature>
<dbReference type="SUPFAM" id="SSF55785">
    <property type="entry name" value="PYP-like sensor domain (PAS domain)"/>
    <property type="match status" value="1"/>
</dbReference>
<dbReference type="InterPro" id="IPR004089">
    <property type="entry name" value="MCPsignal_dom"/>
</dbReference>
<dbReference type="PROSITE" id="PS50885">
    <property type="entry name" value="HAMP"/>
    <property type="match status" value="1"/>
</dbReference>
<keyword evidence="6" id="KW-0812">Transmembrane</keyword>
<keyword evidence="6" id="KW-1133">Transmembrane helix</keyword>
<dbReference type="EMBL" id="JBHGCJ010000006">
    <property type="protein sequence ID" value="MFG6109397.1"/>
    <property type="molecule type" value="Genomic_DNA"/>
</dbReference>
<dbReference type="Gene3D" id="3.30.450.20">
    <property type="entry name" value="PAS domain"/>
    <property type="match status" value="1"/>
</dbReference>
<feature type="coiled-coil region" evidence="5">
    <location>
        <begin position="526"/>
        <end position="564"/>
    </location>
</feature>
<dbReference type="InterPro" id="IPR035965">
    <property type="entry name" value="PAS-like_dom_sf"/>
</dbReference>
<dbReference type="CDD" id="cd11386">
    <property type="entry name" value="MCP_signal"/>
    <property type="match status" value="1"/>
</dbReference>
<feature type="transmembrane region" description="Helical" evidence="6">
    <location>
        <begin position="54"/>
        <end position="72"/>
    </location>
</feature>
<sequence>MSAHPLAPSRPPDPVRAMQPSVVRHTAHTLLCIAAALLLAITGGAAVWQSQPWLLLPLALAAVVLSILGARLRRGAQEVQRELRRAEADARARADVHAGAAAGHAENAQIRQALDVSRTAMMIADNDHVIRYVNQSVVTLLRNQQVSLREAFPDFDAERLVGSSIHRFHVDPDRIRAILNTLQQVHHGRVRIGPVHFAQVVTPVFDAAGARLGFAVEWHDRTQELQLETAVADIVAAATRGDLDQRLPTANAGTSFLDGLTGGINHLLESVGGTVGEIRRVLSALAQGDLDQRMQGQFDGAFAAMQRDANATAAQLTAMVERIKQCTGAISLAAGEIATGNSDLSERTERQAAHLEETAASMEELTSTVRQNAEHARQATALAQGAQDVASRGSDVVGRVVTTMEAIQAASRRIGDITGVIDGIAFQTNILALNAAVEAARAGEQGRGFAVVASEVRTLAQRSADAAKEIKALIDASVLQVADGARLAHDAGSTMTEIVGSVSAVSGIMAEISSASQEQASGIDQVNQTVAQMDDATQQNAALVEEASAAARLLEEQAAELTEAVAVFRHAQQAPPSALLRQAQAVPA</sequence>
<gene>
    <name evidence="9" type="ORF">ACEU0G_003409</name>
</gene>
<evidence type="ECO:0000256" key="6">
    <source>
        <dbReference type="SAM" id="Phobius"/>
    </source>
</evidence>
<dbReference type="Pfam" id="PF00015">
    <property type="entry name" value="MCPsignal"/>
    <property type="match status" value="1"/>
</dbReference>
<dbReference type="InterPro" id="IPR000014">
    <property type="entry name" value="PAS"/>
</dbReference>
<evidence type="ECO:0000259" key="8">
    <source>
        <dbReference type="PROSITE" id="PS50885"/>
    </source>
</evidence>
<dbReference type="SMART" id="SM00283">
    <property type="entry name" value="MA"/>
    <property type="match status" value="1"/>
</dbReference>
<keyword evidence="5" id="KW-0175">Coiled coil</keyword>
<comment type="similarity">
    <text evidence="3">Belongs to the methyl-accepting chemotaxis (MCP) protein family.</text>
</comment>
<dbReference type="RefSeq" id="WP_394163041.1">
    <property type="nucleotide sequence ID" value="NZ_JBHGCJ010000006.1"/>
</dbReference>
<dbReference type="Pfam" id="PF13188">
    <property type="entry name" value="PAS_8"/>
    <property type="match status" value="1"/>
</dbReference>
<accession>A0ABW7CWQ4</accession>
<dbReference type="Gene3D" id="1.10.287.950">
    <property type="entry name" value="Methyl-accepting chemotaxis protein"/>
    <property type="match status" value="1"/>
</dbReference>
<dbReference type="Pfam" id="PF18947">
    <property type="entry name" value="HAMP_2"/>
    <property type="match status" value="1"/>
</dbReference>
<dbReference type="InterPro" id="IPR051310">
    <property type="entry name" value="MCP_chemotaxis"/>
</dbReference>
<keyword evidence="2 4" id="KW-0807">Transducer</keyword>
<dbReference type="PANTHER" id="PTHR43531:SF14">
    <property type="entry name" value="METHYL-ACCEPTING CHEMOTAXIS PROTEIN I-RELATED"/>
    <property type="match status" value="1"/>
</dbReference>
<dbReference type="PROSITE" id="PS50111">
    <property type="entry name" value="CHEMOTAXIS_TRANSDUC_2"/>
    <property type="match status" value="1"/>
</dbReference>
<dbReference type="SUPFAM" id="SSF58104">
    <property type="entry name" value="Methyl-accepting chemotaxis protein (MCP) signaling domain"/>
    <property type="match status" value="1"/>
</dbReference>
<dbReference type="InterPro" id="IPR003660">
    <property type="entry name" value="HAMP_dom"/>
</dbReference>
<keyword evidence="10" id="KW-1185">Reference proteome</keyword>
<evidence type="ECO:0000256" key="1">
    <source>
        <dbReference type="ARBA" id="ARBA00022481"/>
    </source>
</evidence>
<evidence type="ECO:0000256" key="2">
    <source>
        <dbReference type="ARBA" id="ARBA00023224"/>
    </source>
</evidence>
<name>A0ABW7CWQ4_9GAMM</name>
<keyword evidence="1" id="KW-0488">Methylation</keyword>
<organism evidence="9 10">
    <name type="scientific">Stenotrophomonas nematodicola</name>
    <dbReference type="NCBI Taxonomy" id="2656746"/>
    <lineage>
        <taxon>Bacteria</taxon>
        <taxon>Pseudomonadati</taxon>
        <taxon>Pseudomonadota</taxon>
        <taxon>Gammaproteobacteria</taxon>
        <taxon>Lysobacterales</taxon>
        <taxon>Lysobacteraceae</taxon>
        <taxon>Stenotrophomonas</taxon>
    </lineage>
</organism>
<evidence type="ECO:0000256" key="3">
    <source>
        <dbReference type="ARBA" id="ARBA00029447"/>
    </source>
</evidence>
<feature type="transmembrane region" description="Helical" evidence="6">
    <location>
        <begin position="26"/>
        <end position="48"/>
    </location>
</feature>